<dbReference type="EMBL" id="ACNN01000011">
    <property type="protein sequence ID" value="EEN83346.1"/>
    <property type="molecule type" value="Genomic_DNA"/>
</dbReference>
<dbReference type="STRING" id="553175.POREN0001_1424"/>
<gene>
    <name evidence="1" type="ORF">POREN0001_1424</name>
</gene>
<accession>C3J8Z0</accession>
<evidence type="ECO:0000313" key="1">
    <source>
        <dbReference type="EMBL" id="EEN83346.1"/>
    </source>
</evidence>
<keyword evidence="2" id="KW-1185">Reference proteome</keyword>
<comment type="caution">
    <text evidence="1">The sequence shown here is derived from an EMBL/GenBank/DDBJ whole genome shotgun (WGS) entry which is preliminary data.</text>
</comment>
<dbReference type="AlphaFoldDB" id="C3J8Z0"/>
<protein>
    <submittedName>
        <fullName evidence="1">Uncharacterized protein</fullName>
    </submittedName>
</protein>
<name>C3J8Z0_POREA</name>
<sequence length="53" mass="6281">MFAMPLYIWRILCHRKIILYSHTPGDHPILMWTPASWGERIVENRETATFALP</sequence>
<reference evidence="1 2" key="1">
    <citation type="submission" date="2009-04" db="EMBL/GenBank/DDBJ databases">
        <authorList>
            <person name="Sebastian Y."/>
            <person name="Madupu R."/>
            <person name="Durkin A.S."/>
            <person name="Torralba M."/>
            <person name="Methe B."/>
            <person name="Sutton G.G."/>
            <person name="Strausberg R.L."/>
            <person name="Nelson K.E."/>
        </authorList>
    </citation>
    <scope>NUCLEOTIDE SEQUENCE [LARGE SCALE GENOMIC DNA]</scope>
    <source>
        <strain evidence="2">ATCC 35406 / BCRC 14492 / JCM 8526 / NCTC 13058 / HG 370</strain>
    </source>
</reference>
<dbReference type="Proteomes" id="UP000004295">
    <property type="component" value="Unassembled WGS sequence"/>
</dbReference>
<evidence type="ECO:0000313" key="2">
    <source>
        <dbReference type="Proteomes" id="UP000004295"/>
    </source>
</evidence>
<proteinExistence type="predicted"/>
<organism evidence="1 2">
    <name type="scientific">Porphyromonas endodontalis (strain ATCC 35406 / DSM 24491 / JCM 8526 / CCUG 16442 / BCRC 14492 / NCTC 13058 / HG 370)</name>
    <name type="common">Bacteroides endodontalis</name>
    <dbReference type="NCBI Taxonomy" id="553175"/>
    <lineage>
        <taxon>Bacteria</taxon>
        <taxon>Pseudomonadati</taxon>
        <taxon>Bacteroidota</taxon>
        <taxon>Bacteroidia</taxon>
        <taxon>Bacteroidales</taxon>
        <taxon>Porphyromonadaceae</taxon>
        <taxon>Porphyromonas</taxon>
    </lineage>
</organism>